<organism evidence="1 2">
    <name type="scientific">Sulfobacillus harzensis</name>
    <dbReference type="NCBI Taxonomy" id="2729629"/>
    <lineage>
        <taxon>Bacteria</taxon>
        <taxon>Bacillati</taxon>
        <taxon>Bacillota</taxon>
        <taxon>Clostridia</taxon>
        <taxon>Eubacteriales</taxon>
        <taxon>Clostridiales Family XVII. Incertae Sedis</taxon>
        <taxon>Sulfobacillus</taxon>
    </lineage>
</organism>
<name>A0A7Y0L720_9FIRM</name>
<comment type="caution">
    <text evidence="1">The sequence shown here is derived from an EMBL/GenBank/DDBJ whole genome shotgun (WGS) entry which is preliminary data.</text>
</comment>
<accession>A0A7Y0L720</accession>
<gene>
    <name evidence="1" type="ORF">HIJ39_19485</name>
</gene>
<sequence length="85" mass="10824">MQRHTRLHHRVTHRRWQLRRRSRLMGVWHWWSLKPQDVDTHAPAHILGKKRKDQRRVEERRFRQQVRRALVHDEPIPRYRHDYAD</sequence>
<dbReference type="Proteomes" id="UP000533476">
    <property type="component" value="Unassembled WGS sequence"/>
</dbReference>
<reference evidence="1 2" key="1">
    <citation type="submission" date="2020-04" db="EMBL/GenBank/DDBJ databases">
        <authorList>
            <person name="Zhang R."/>
            <person name="Schippers A."/>
        </authorList>
    </citation>
    <scope>NUCLEOTIDE SEQUENCE [LARGE SCALE GENOMIC DNA]</scope>
    <source>
        <strain evidence="1 2">DSM 109850</strain>
    </source>
</reference>
<proteinExistence type="predicted"/>
<protein>
    <submittedName>
        <fullName evidence="1">Uncharacterized protein</fullName>
    </submittedName>
</protein>
<dbReference type="AlphaFoldDB" id="A0A7Y0L720"/>
<keyword evidence="2" id="KW-1185">Reference proteome</keyword>
<dbReference type="RefSeq" id="WP_169102672.1">
    <property type="nucleotide sequence ID" value="NZ_JABBVZ010000116.1"/>
</dbReference>
<evidence type="ECO:0000313" key="1">
    <source>
        <dbReference type="EMBL" id="NMP24503.1"/>
    </source>
</evidence>
<dbReference type="EMBL" id="JABBVZ010000116">
    <property type="protein sequence ID" value="NMP24503.1"/>
    <property type="molecule type" value="Genomic_DNA"/>
</dbReference>
<evidence type="ECO:0000313" key="2">
    <source>
        <dbReference type="Proteomes" id="UP000533476"/>
    </source>
</evidence>